<keyword evidence="2" id="KW-1003">Cell membrane</keyword>
<evidence type="ECO:0000256" key="2">
    <source>
        <dbReference type="ARBA" id="ARBA00022475"/>
    </source>
</evidence>
<feature type="chain" id="PRO_5016419781" evidence="8">
    <location>
        <begin position="30"/>
        <end position="174"/>
    </location>
</feature>
<keyword evidence="3 7" id="KW-0812">Transmembrane</keyword>
<feature type="compositionally biased region" description="Gly residues" evidence="6">
    <location>
        <begin position="131"/>
        <end position="158"/>
    </location>
</feature>
<protein>
    <submittedName>
        <fullName evidence="10">Cobalamin biosynthesis protein CbiM</fullName>
    </submittedName>
</protein>
<feature type="transmembrane region" description="Helical" evidence="7">
    <location>
        <begin position="86"/>
        <end position="107"/>
    </location>
</feature>
<comment type="caution">
    <text evidence="10">The sequence shown here is derived from an EMBL/GenBank/DDBJ whole genome shotgun (WGS) entry which is preliminary data.</text>
</comment>
<dbReference type="EMBL" id="QGKS01000325">
    <property type="protein sequence ID" value="PWR11351.1"/>
    <property type="molecule type" value="Genomic_DNA"/>
</dbReference>
<evidence type="ECO:0000313" key="11">
    <source>
        <dbReference type="Proteomes" id="UP000246050"/>
    </source>
</evidence>
<sequence>MRKRNWGFVLGGLLVALLLAGVVSNYASAHPDGLDSSLLKGCTVNADGEITGGSCPAQRAEDHELADSPLADYGIRGVDNRFLSTGLSGVLGVLLTFALGGGLFRLARRHNPAGPRTPGGDLAGPRTPGGDPAGDGTSGGDPAGPGTSGGDPAAGGAVGDTEPADAGRRAARAG</sequence>
<evidence type="ECO:0000256" key="1">
    <source>
        <dbReference type="ARBA" id="ARBA00004236"/>
    </source>
</evidence>
<evidence type="ECO:0000256" key="6">
    <source>
        <dbReference type="SAM" id="MobiDB-lite"/>
    </source>
</evidence>
<feature type="domain" description="PDGLE" evidence="9">
    <location>
        <begin position="7"/>
        <end position="109"/>
    </location>
</feature>
<organism evidence="10 11">
    <name type="scientific">Micromonospora sicca</name>
    <dbReference type="NCBI Taxonomy" id="2202420"/>
    <lineage>
        <taxon>Bacteria</taxon>
        <taxon>Bacillati</taxon>
        <taxon>Actinomycetota</taxon>
        <taxon>Actinomycetes</taxon>
        <taxon>Micromonosporales</taxon>
        <taxon>Micromonosporaceae</taxon>
        <taxon>Micromonospora</taxon>
    </lineage>
</organism>
<evidence type="ECO:0000256" key="7">
    <source>
        <dbReference type="SAM" id="Phobius"/>
    </source>
</evidence>
<dbReference type="InterPro" id="IPR025937">
    <property type="entry name" value="PDGLE_dom"/>
</dbReference>
<keyword evidence="4 7" id="KW-1133">Transmembrane helix</keyword>
<feature type="region of interest" description="Disordered" evidence="6">
    <location>
        <begin position="110"/>
        <end position="174"/>
    </location>
</feature>
<name>A0A317D8Z6_9ACTN</name>
<dbReference type="Proteomes" id="UP000246050">
    <property type="component" value="Unassembled WGS sequence"/>
</dbReference>
<evidence type="ECO:0000256" key="8">
    <source>
        <dbReference type="SAM" id="SignalP"/>
    </source>
</evidence>
<dbReference type="Pfam" id="PF13190">
    <property type="entry name" value="PDGLE"/>
    <property type="match status" value="1"/>
</dbReference>
<proteinExistence type="predicted"/>
<evidence type="ECO:0000313" key="10">
    <source>
        <dbReference type="EMBL" id="PWR11351.1"/>
    </source>
</evidence>
<dbReference type="OrthoDB" id="4843785at2"/>
<gene>
    <name evidence="10" type="ORF">DKT69_26955</name>
</gene>
<comment type="subcellular location">
    <subcellularLocation>
        <location evidence="1">Cell membrane</location>
    </subcellularLocation>
</comment>
<evidence type="ECO:0000259" key="9">
    <source>
        <dbReference type="Pfam" id="PF13190"/>
    </source>
</evidence>
<keyword evidence="5 7" id="KW-0472">Membrane</keyword>
<dbReference type="GO" id="GO:0005886">
    <property type="term" value="C:plasma membrane"/>
    <property type="evidence" value="ECO:0007669"/>
    <property type="project" value="UniProtKB-SubCell"/>
</dbReference>
<evidence type="ECO:0000256" key="3">
    <source>
        <dbReference type="ARBA" id="ARBA00022692"/>
    </source>
</evidence>
<dbReference type="AlphaFoldDB" id="A0A317D8Z6"/>
<keyword evidence="8" id="KW-0732">Signal</keyword>
<evidence type="ECO:0000256" key="5">
    <source>
        <dbReference type="ARBA" id="ARBA00023136"/>
    </source>
</evidence>
<evidence type="ECO:0000256" key="4">
    <source>
        <dbReference type="ARBA" id="ARBA00022989"/>
    </source>
</evidence>
<accession>A0A317D8Z6</accession>
<feature type="signal peptide" evidence="8">
    <location>
        <begin position="1"/>
        <end position="29"/>
    </location>
</feature>
<reference evidence="10 11" key="1">
    <citation type="submission" date="2018-05" db="EMBL/GenBank/DDBJ databases">
        <title>Micromonosporas from Atacama Desert.</title>
        <authorList>
            <person name="Carro L."/>
            <person name="Golinska P."/>
            <person name="Klenk H.-P."/>
            <person name="Goodfellow M."/>
        </authorList>
    </citation>
    <scope>NUCLEOTIDE SEQUENCE [LARGE SCALE GENOMIC DNA]</scope>
    <source>
        <strain evidence="10 11">4G51</strain>
    </source>
</reference>